<dbReference type="Proteomes" id="UP000799754">
    <property type="component" value="Unassembled WGS sequence"/>
</dbReference>
<keyword evidence="2" id="KW-1185">Reference proteome</keyword>
<evidence type="ECO:0000313" key="1">
    <source>
        <dbReference type="EMBL" id="KAF2623625.1"/>
    </source>
</evidence>
<sequence length="250" mass="27813">MGSRSSASHHLTTLSENGDAQQLFTALEWPSLAQVGLQTESVLIDAQVGVVRQESNLHQIVQLLLEFGQTHDVASKEMVIMDTMDAALHEKPLEVLLKFRAVDPNVFSHPLHLGSDILQIACRGGPDRDDAPRGKRLNFVQYLLEVEGRDPNTPNARPGSRRHRPGKLLYTACWKASLEIVESLLAYGAIVKGPGAMPSASYHVKIDVLDLLKYDVEVNELLNKRRSMGRLARRYMLPLLQEGRTCTSGW</sequence>
<gene>
    <name evidence="1" type="ORF">BU25DRAFT_424606</name>
</gene>
<accession>A0ACB6RNU4</accession>
<organism evidence="1 2">
    <name type="scientific">Macroventuria anomochaeta</name>
    <dbReference type="NCBI Taxonomy" id="301207"/>
    <lineage>
        <taxon>Eukaryota</taxon>
        <taxon>Fungi</taxon>
        <taxon>Dikarya</taxon>
        <taxon>Ascomycota</taxon>
        <taxon>Pezizomycotina</taxon>
        <taxon>Dothideomycetes</taxon>
        <taxon>Pleosporomycetidae</taxon>
        <taxon>Pleosporales</taxon>
        <taxon>Pleosporineae</taxon>
        <taxon>Didymellaceae</taxon>
        <taxon>Macroventuria</taxon>
    </lineage>
</organism>
<protein>
    <submittedName>
        <fullName evidence="1">Uncharacterized protein</fullName>
    </submittedName>
</protein>
<dbReference type="EMBL" id="MU006735">
    <property type="protein sequence ID" value="KAF2623625.1"/>
    <property type="molecule type" value="Genomic_DNA"/>
</dbReference>
<comment type="caution">
    <text evidence="1">The sequence shown here is derived from an EMBL/GenBank/DDBJ whole genome shotgun (WGS) entry which is preliminary data.</text>
</comment>
<evidence type="ECO:0000313" key="2">
    <source>
        <dbReference type="Proteomes" id="UP000799754"/>
    </source>
</evidence>
<proteinExistence type="predicted"/>
<reference evidence="1" key="1">
    <citation type="journal article" date="2020" name="Stud. Mycol.">
        <title>101 Dothideomycetes genomes: a test case for predicting lifestyles and emergence of pathogens.</title>
        <authorList>
            <person name="Haridas S."/>
            <person name="Albert R."/>
            <person name="Binder M."/>
            <person name="Bloem J."/>
            <person name="Labutti K."/>
            <person name="Salamov A."/>
            <person name="Andreopoulos B."/>
            <person name="Baker S."/>
            <person name="Barry K."/>
            <person name="Bills G."/>
            <person name="Bluhm B."/>
            <person name="Cannon C."/>
            <person name="Castanera R."/>
            <person name="Culley D."/>
            <person name="Daum C."/>
            <person name="Ezra D."/>
            <person name="Gonzalez J."/>
            <person name="Henrissat B."/>
            <person name="Kuo A."/>
            <person name="Liang C."/>
            <person name="Lipzen A."/>
            <person name="Lutzoni F."/>
            <person name="Magnuson J."/>
            <person name="Mondo S."/>
            <person name="Nolan M."/>
            <person name="Ohm R."/>
            <person name="Pangilinan J."/>
            <person name="Park H.-J."/>
            <person name="Ramirez L."/>
            <person name="Alfaro M."/>
            <person name="Sun H."/>
            <person name="Tritt A."/>
            <person name="Yoshinaga Y."/>
            <person name="Zwiers L.-H."/>
            <person name="Turgeon B."/>
            <person name="Goodwin S."/>
            <person name="Spatafora J."/>
            <person name="Crous P."/>
            <person name="Grigoriev I."/>
        </authorList>
    </citation>
    <scope>NUCLEOTIDE SEQUENCE</scope>
    <source>
        <strain evidence="1">CBS 525.71</strain>
    </source>
</reference>
<name>A0ACB6RNU4_9PLEO</name>